<keyword evidence="2" id="KW-0472">Membrane</keyword>
<comment type="caution">
    <text evidence="3">The sequence shown here is derived from an EMBL/GenBank/DDBJ whole genome shotgun (WGS) entry which is preliminary data.</text>
</comment>
<dbReference type="Gene3D" id="1.20.5.320">
    <property type="entry name" value="6-Phosphogluconate Dehydrogenase, domain 3"/>
    <property type="match status" value="1"/>
</dbReference>
<evidence type="ECO:0000313" key="3">
    <source>
        <dbReference type="EMBL" id="GAA1970153.1"/>
    </source>
</evidence>
<evidence type="ECO:0000256" key="2">
    <source>
        <dbReference type="SAM" id="Phobius"/>
    </source>
</evidence>
<keyword evidence="4" id="KW-1185">Reference proteome</keyword>
<keyword evidence="2" id="KW-1133">Transmembrane helix</keyword>
<gene>
    <name evidence="3" type="ORF">GCM10009754_49890</name>
</gene>
<organism evidence="3 4">
    <name type="scientific">Amycolatopsis minnesotensis</name>
    <dbReference type="NCBI Taxonomy" id="337894"/>
    <lineage>
        <taxon>Bacteria</taxon>
        <taxon>Bacillati</taxon>
        <taxon>Actinomycetota</taxon>
        <taxon>Actinomycetes</taxon>
        <taxon>Pseudonocardiales</taxon>
        <taxon>Pseudonocardiaceae</taxon>
        <taxon>Amycolatopsis</taxon>
    </lineage>
</organism>
<accession>A0ABN2RJQ9</accession>
<feature type="region of interest" description="Disordered" evidence="1">
    <location>
        <begin position="134"/>
        <end position="158"/>
    </location>
</feature>
<name>A0ABN2RJQ9_9PSEU</name>
<feature type="region of interest" description="Disordered" evidence="1">
    <location>
        <begin position="179"/>
        <end position="250"/>
    </location>
</feature>
<protein>
    <recommendedName>
        <fullName evidence="5">Collagen triple helix repeat protein</fullName>
    </recommendedName>
</protein>
<dbReference type="EMBL" id="BAAANN010000020">
    <property type="protein sequence ID" value="GAA1970153.1"/>
    <property type="molecule type" value="Genomic_DNA"/>
</dbReference>
<feature type="transmembrane region" description="Helical" evidence="2">
    <location>
        <begin position="12"/>
        <end position="31"/>
    </location>
</feature>
<keyword evidence="2" id="KW-0812">Transmembrane</keyword>
<reference evidence="3 4" key="1">
    <citation type="journal article" date="2019" name="Int. J. Syst. Evol. Microbiol.">
        <title>The Global Catalogue of Microorganisms (GCM) 10K type strain sequencing project: providing services to taxonomists for standard genome sequencing and annotation.</title>
        <authorList>
            <consortium name="The Broad Institute Genomics Platform"/>
            <consortium name="The Broad Institute Genome Sequencing Center for Infectious Disease"/>
            <person name="Wu L."/>
            <person name="Ma J."/>
        </authorList>
    </citation>
    <scope>NUCLEOTIDE SEQUENCE [LARGE SCALE GENOMIC DNA]</scope>
    <source>
        <strain evidence="3 4">JCM 14545</strain>
    </source>
</reference>
<evidence type="ECO:0008006" key="5">
    <source>
        <dbReference type="Google" id="ProtNLM"/>
    </source>
</evidence>
<evidence type="ECO:0000313" key="4">
    <source>
        <dbReference type="Proteomes" id="UP001501116"/>
    </source>
</evidence>
<proteinExistence type="predicted"/>
<evidence type="ECO:0000256" key="1">
    <source>
        <dbReference type="SAM" id="MobiDB-lite"/>
    </source>
</evidence>
<sequence length="250" mass="24866">MPLTCSGGTRRLKPAVLALAVALAGVGFLVISQLTATTDKETADRRADTATGQARSLAAQVTDACARGGPAAAELGAACQQAAEVDRSGTPPAPPPAAVRTAVFDYCATHDGCRGPSGAAPDVDAIVNTVVAHIPTPRPGQDGRDGTDGHDGTPAPAITPDQIAAAVTAYCGDPAAPCRGTTGPSGPPGIPGAPGVPGRDAAPAARTTETYTDGSIRTCLRDDGSPDTAPTYTCHTTPPPENPSTPTTTR</sequence>
<dbReference type="Proteomes" id="UP001501116">
    <property type="component" value="Unassembled WGS sequence"/>
</dbReference>
<feature type="compositionally biased region" description="Basic and acidic residues" evidence="1">
    <location>
        <begin position="141"/>
        <end position="151"/>
    </location>
</feature>